<accession>A0A4U1BXV6</accession>
<comment type="caution">
    <text evidence="2">The sequence shown here is derived from an EMBL/GenBank/DDBJ whole genome shotgun (WGS) entry which is preliminary data.</text>
</comment>
<dbReference type="AlphaFoldDB" id="A0A4U1BXV6"/>
<evidence type="ECO:0000256" key="1">
    <source>
        <dbReference type="SAM" id="Phobius"/>
    </source>
</evidence>
<dbReference type="OrthoDB" id="8779193at2"/>
<evidence type="ECO:0000313" key="3">
    <source>
        <dbReference type="Proteomes" id="UP000308181"/>
    </source>
</evidence>
<dbReference type="RefSeq" id="WP_136827255.1">
    <property type="nucleotide sequence ID" value="NZ_SWBP01000005.1"/>
</dbReference>
<keyword evidence="1" id="KW-0812">Transmembrane</keyword>
<reference evidence="2 3" key="1">
    <citation type="submission" date="2019-04" db="EMBL/GenBank/DDBJ databases">
        <title>Pedobacter sp. AR-3-17 sp. nov., isolated from Arctic soil.</title>
        <authorList>
            <person name="Dahal R.H."/>
            <person name="Kim D.-U."/>
        </authorList>
    </citation>
    <scope>NUCLEOTIDE SEQUENCE [LARGE SCALE GENOMIC DNA]</scope>
    <source>
        <strain evidence="2 3">AR-3-17</strain>
    </source>
</reference>
<dbReference type="EMBL" id="SWBP01000005">
    <property type="protein sequence ID" value="TKB96386.1"/>
    <property type="molecule type" value="Genomic_DNA"/>
</dbReference>
<keyword evidence="1" id="KW-1133">Transmembrane helix</keyword>
<protein>
    <submittedName>
        <fullName evidence="2">Uncharacterized protein</fullName>
    </submittedName>
</protein>
<keyword evidence="3" id="KW-1185">Reference proteome</keyword>
<feature type="transmembrane region" description="Helical" evidence="1">
    <location>
        <begin position="29"/>
        <end position="51"/>
    </location>
</feature>
<dbReference type="Proteomes" id="UP000308181">
    <property type="component" value="Unassembled WGS sequence"/>
</dbReference>
<evidence type="ECO:0000313" key="2">
    <source>
        <dbReference type="EMBL" id="TKB96386.1"/>
    </source>
</evidence>
<keyword evidence="1" id="KW-0472">Membrane</keyword>
<sequence length="182" mass="20704">MKILLPEVELINDSYGKNILRFQKRFCRLFLVGAILLSTSISSNANVFTFIKTENHFDYQSLRENFLIDENWILDTTVNNVTFYHKIIDCGGKNAVLLKFDNLNSKTASISFKESFTTKQVKEGLDGYFGVKEITLNTGLTSPANCEDLNNPKLIVLSQQVDPTYLSDILTFSFKEIKVVQL</sequence>
<gene>
    <name evidence="2" type="ORF">FA046_14515</name>
</gene>
<name>A0A4U1BXV6_9SPHI</name>
<organism evidence="2 3">
    <name type="scientific">Pedobacter cryophilus</name>
    <dbReference type="NCBI Taxonomy" id="2571271"/>
    <lineage>
        <taxon>Bacteria</taxon>
        <taxon>Pseudomonadati</taxon>
        <taxon>Bacteroidota</taxon>
        <taxon>Sphingobacteriia</taxon>
        <taxon>Sphingobacteriales</taxon>
        <taxon>Sphingobacteriaceae</taxon>
        <taxon>Pedobacter</taxon>
    </lineage>
</organism>
<proteinExistence type="predicted"/>